<feature type="domain" description="Ferrous iron transporter FeoA-like" evidence="2">
    <location>
        <begin position="1"/>
        <end position="73"/>
    </location>
</feature>
<protein>
    <submittedName>
        <fullName evidence="3">FeoA family protein</fullName>
    </submittedName>
</protein>
<dbReference type="GO" id="GO:0046914">
    <property type="term" value="F:transition metal ion binding"/>
    <property type="evidence" value="ECO:0007669"/>
    <property type="project" value="InterPro"/>
</dbReference>
<dbReference type="eggNOG" id="COG1918">
    <property type="taxonomic scope" value="Bacteria"/>
</dbReference>
<dbReference type="SMART" id="SM00899">
    <property type="entry name" value="FeoA"/>
    <property type="match status" value="1"/>
</dbReference>
<evidence type="ECO:0000313" key="3">
    <source>
        <dbReference type="EMBL" id="ADG94098.1"/>
    </source>
</evidence>
<dbReference type="EMBL" id="CP001999">
    <property type="protein sequence ID" value="ADG94098.1"/>
    <property type="molecule type" value="Genomic_DNA"/>
</dbReference>
<dbReference type="RefSeq" id="WP_013136243.1">
    <property type="nucleotide sequence ID" value="NC_014166.1"/>
</dbReference>
<evidence type="ECO:0000313" key="4">
    <source>
        <dbReference type="Proteomes" id="UP000000939"/>
    </source>
</evidence>
<dbReference type="Proteomes" id="UP000000939">
    <property type="component" value="Chromosome"/>
</dbReference>
<dbReference type="Pfam" id="PF04023">
    <property type="entry name" value="FeoA"/>
    <property type="match status" value="1"/>
</dbReference>
<keyword evidence="4" id="KW-1185">Reference proteome</keyword>
<dbReference type="SUPFAM" id="SSF50037">
    <property type="entry name" value="C-terminal domain of transcriptional repressors"/>
    <property type="match status" value="1"/>
</dbReference>
<organism evidence="3 4">
    <name type="scientific">Arcobacter nitrofigilis (strain ATCC 33309 / DSM 7299 / CCUG 15893 / LMG 7604 / NCTC 12251 / CI)</name>
    <name type="common">Campylobacter nitrofigilis</name>
    <dbReference type="NCBI Taxonomy" id="572480"/>
    <lineage>
        <taxon>Bacteria</taxon>
        <taxon>Pseudomonadati</taxon>
        <taxon>Campylobacterota</taxon>
        <taxon>Epsilonproteobacteria</taxon>
        <taxon>Campylobacterales</taxon>
        <taxon>Arcobacteraceae</taxon>
        <taxon>Arcobacter</taxon>
    </lineage>
</organism>
<dbReference type="InterPro" id="IPR008988">
    <property type="entry name" value="Transcriptional_repressor_C"/>
</dbReference>
<dbReference type="InterPro" id="IPR007167">
    <property type="entry name" value="Fe-transptr_FeoA-like"/>
</dbReference>
<dbReference type="HOGENOM" id="CLU_150646_12_2_7"/>
<sequence length="78" mass="8813">MTLSELKKGECGEIIKVSANQVLKSRLNSFGITKGAKIYVIEQTMSKNTIEIRLNSTKIALRTNEAKTIEIERRECEI</sequence>
<gene>
    <name evidence="3" type="ordered locus">Arnit_2448</name>
</gene>
<dbReference type="PANTHER" id="PTHR42954:SF2">
    <property type="entry name" value="FE(2+) TRANSPORT PROTEIN A"/>
    <property type="match status" value="1"/>
</dbReference>
<dbReference type="Gene3D" id="2.30.30.90">
    <property type="match status" value="1"/>
</dbReference>
<evidence type="ECO:0000259" key="2">
    <source>
        <dbReference type="SMART" id="SM00899"/>
    </source>
</evidence>
<dbReference type="KEGG" id="ant:Arnit_2448"/>
<dbReference type="OrthoDB" id="5340000at2"/>
<accession>D5UZ95</accession>
<dbReference type="InterPro" id="IPR052713">
    <property type="entry name" value="FeoA"/>
</dbReference>
<dbReference type="STRING" id="572480.Arnit_2448"/>
<dbReference type="PANTHER" id="PTHR42954">
    <property type="entry name" value="FE(2+) TRANSPORT PROTEIN A"/>
    <property type="match status" value="1"/>
</dbReference>
<name>D5UZ95_ARCNC</name>
<keyword evidence="1" id="KW-0408">Iron</keyword>
<reference evidence="3 4" key="1">
    <citation type="journal article" date="2010" name="Stand. Genomic Sci.">
        <title>Complete genome sequence of Arcobacter nitrofigilis type strain (CI).</title>
        <authorList>
            <person name="Pati A."/>
            <person name="Gronow S."/>
            <person name="Lapidus A."/>
            <person name="Copeland A."/>
            <person name="Glavina Del Rio T."/>
            <person name="Nolan M."/>
            <person name="Lucas S."/>
            <person name="Tice H."/>
            <person name="Cheng J.F."/>
            <person name="Han C."/>
            <person name="Chertkov O."/>
            <person name="Bruce D."/>
            <person name="Tapia R."/>
            <person name="Goodwin L."/>
            <person name="Pitluck S."/>
            <person name="Liolios K."/>
            <person name="Ivanova N."/>
            <person name="Mavromatis K."/>
            <person name="Chen A."/>
            <person name="Palaniappan K."/>
            <person name="Land M."/>
            <person name="Hauser L."/>
            <person name="Chang Y.J."/>
            <person name="Jeffries C.D."/>
            <person name="Detter J.C."/>
            <person name="Rohde M."/>
            <person name="Goker M."/>
            <person name="Bristow J."/>
            <person name="Eisen J.A."/>
            <person name="Markowitz V."/>
            <person name="Hugenholtz P."/>
            <person name="Klenk H.P."/>
            <person name="Kyrpides N.C."/>
        </authorList>
    </citation>
    <scope>NUCLEOTIDE SEQUENCE [LARGE SCALE GENOMIC DNA]</scope>
    <source>
        <strain evidence="4">ATCC 33309 / DSM 7299 / CCUG 15893 / LMG 7604 / NCTC 12251 / CI</strain>
    </source>
</reference>
<evidence type="ECO:0000256" key="1">
    <source>
        <dbReference type="ARBA" id="ARBA00023004"/>
    </source>
</evidence>
<proteinExistence type="predicted"/>
<dbReference type="InterPro" id="IPR038157">
    <property type="entry name" value="FeoA_core_dom"/>
</dbReference>
<dbReference type="AlphaFoldDB" id="D5UZ95"/>